<dbReference type="HOGENOM" id="CLU_181434_1_0_11"/>
<sequence>MAAFLIEYNRRTSDWSVTQFLSDTGHRDAIKLRFERERVRTDADIEIVSLVSDSLETIKKTHSRYFAGRELVAS</sequence>
<dbReference type="RefSeq" id="WP_012868336.1">
    <property type="nucleotide sequence ID" value="NC_013521.1"/>
</dbReference>
<evidence type="ECO:0000313" key="2">
    <source>
        <dbReference type="Proteomes" id="UP000000322"/>
    </source>
</evidence>
<dbReference type="KEGG" id="ske:Sked_33740"/>
<dbReference type="Proteomes" id="UP000000322">
    <property type="component" value="Chromosome"/>
</dbReference>
<keyword evidence="2" id="KW-1185">Reference proteome</keyword>
<proteinExistence type="predicted"/>
<accession>D1BE47</accession>
<gene>
    <name evidence="1" type="ordered locus">Sked_33740</name>
</gene>
<organism evidence="1 2">
    <name type="scientific">Sanguibacter keddieii (strain ATCC 51767 / DSM 10542 / NCFB 3025 / ST-74)</name>
    <dbReference type="NCBI Taxonomy" id="446469"/>
    <lineage>
        <taxon>Bacteria</taxon>
        <taxon>Bacillati</taxon>
        <taxon>Actinomycetota</taxon>
        <taxon>Actinomycetes</taxon>
        <taxon>Micrococcales</taxon>
        <taxon>Sanguibacteraceae</taxon>
        <taxon>Sanguibacter</taxon>
    </lineage>
</organism>
<dbReference type="eggNOG" id="ENOG5033E2V">
    <property type="taxonomic scope" value="Bacteria"/>
</dbReference>
<dbReference type="AlphaFoldDB" id="D1BE47"/>
<dbReference type="EMBL" id="CP001819">
    <property type="protein sequence ID" value="ACZ23268.1"/>
    <property type="molecule type" value="Genomic_DNA"/>
</dbReference>
<name>D1BE47_SANKS</name>
<reference evidence="1 2" key="1">
    <citation type="journal article" date="2009" name="Stand. Genomic Sci.">
        <title>Complete genome sequence of Sanguibacter keddieii type strain (ST-74).</title>
        <authorList>
            <person name="Ivanova N."/>
            <person name="Sikorski J."/>
            <person name="Sims D."/>
            <person name="Brettin T."/>
            <person name="Detter J.C."/>
            <person name="Han C."/>
            <person name="Lapidus A."/>
            <person name="Copeland A."/>
            <person name="Glavina Del Rio T."/>
            <person name="Nolan M."/>
            <person name="Chen F."/>
            <person name="Lucas S."/>
            <person name="Tice H."/>
            <person name="Cheng J.F."/>
            <person name="Bruce D."/>
            <person name="Goodwin L."/>
            <person name="Pitluck S."/>
            <person name="Pati A."/>
            <person name="Mavromatis K."/>
            <person name="Chen A."/>
            <person name="Palaniappan K."/>
            <person name="D'haeseleer P."/>
            <person name="Chain P."/>
            <person name="Bristow J."/>
            <person name="Eisen J.A."/>
            <person name="Markowitz V."/>
            <person name="Hugenholtz P."/>
            <person name="Goker M."/>
            <person name="Pukall R."/>
            <person name="Klenk H.P."/>
            <person name="Kyrpides N.C."/>
        </authorList>
    </citation>
    <scope>NUCLEOTIDE SEQUENCE [LARGE SCALE GENOMIC DNA]</scope>
    <source>
        <strain evidence="2">ATCC 51767 / DSM 10542 / NCFB 3025 / ST-74</strain>
    </source>
</reference>
<evidence type="ECO:0000313" key="1">
    <source>
        <dbReference type="EMBL" id="ACZ23268.1"/>
    </source>
</evidence>
<dbReference type="OrthoDB" id="4418218at2"/>
<protein>
    <submittedName>
        <fullName evidence="1">Uncharacterized protein</fullName>
    </submittedName>
</protein>